<organism evidence="1 2">
    <name type="scientific">Hibiscus sabdariffa</name>
    <name type="common">roselle</name>
    <dbReference type="NCBI Taxonomy" id="183260"/>
    <lineage>
        <taxon>Eukaryota</taxon>
        <taxon>Viridiplantae</taxon>
        <taxon>Streptophyta</taxon>
        <taxon>Embryophyta</taxon>
        <taxon>Tracheophyta</taxon>
        <taxon>Spermatophyta</taxon>
        <taxon>Magnoliopsida</taxon>
        <taxon>eudicotyledons</taxon>
        <taxon>Gunneridae</taxon>
        <taxon>Pentapetalae</taxon>
        <taxon>rosids</taxon>
        <taxon>malvids</taxon>
        <taxon>Malvales</taxon>
        <taxon>Malvaceae</taxon>
        <taxon>Malvoideae</taxon>
        <taxon>Hibiscus</taxon>
    </lineage>
</organism>
<gene>
    <name evidence="1" type="ORF">V6N11_082513</name>
</gene>
<reference evidence="1 2" key="1">
    <citation type="journal article" date="2024" name="G3 (Bethesda)">
        <title>Genome assembly of Hibiscus sabdariffa L. provides insights into metabolisms of medicinal natural products.</title>
        <authorList>
            <person name="Kim T."/>
        </authorList>
    </citation>
    <scope>NUCLEOTIDE SEQUENCE [LARGE SCALE GENOMIC DNA]</scope>
    <source>
        <strain evidence="1">TK-2024</strain>
        <tissue evidence="1">Old leaves</tissue>
    </source>
</reference>
<comment type="caution">
    <text evidence="1">The sequence shown here is derived from an EMBL/GenBank/DDBJ whole genome shotgun (WGS) entry which is preliminary data.</text>
</comment>
<dbReference type="EMBL" id="JBBPBN010000207">
    <property type="protein sequence ID" value="KAK8972582.1"/>
    <property type="molecule type" value="Genomic_DNA"/>
</dbReference>
<evidence type="ECO:0000313" key="1">
    <source>
        <dbReference type="EMBL" id="KAK8972582.1"/>
    </source>
</evidence>
<keyword evidence="2" id="KW-1185">Reference proteome</keyword>
<evidence type="ECO:0000313" key="2">
    <source>
        <dbReference type="Proteomes" id="UP001396334"/>
    </source>
</evidence>
<name>A0ABR2N8U8_9ROSI</name>
<proteinExistence type="predicted"/>
<protein>
    <submittedName>
        <fullName evidence="1">Uncharacterized protein</fullName>
    </submittedName>
</protein>
<sequence>MFICSTVLKFSISIEEQLQVLATLFARCTCNDGVKRPTMIEVAKELKNLIYSPLRFDNLSPLPPVFWNSSIWEYNFFRHSNRLSKA</sequence>
<accession>A0ABR2N8U8</accession>
<dbReference type="Proteomes" id="UP001396334">
    <property type="component" value="Unassembled WGS sequence"/>
</dbReference>